<dbReference type="SUPFAM" id="SSF143631">
    <property type="entry name" value="ApbE-like"/>
    <property type="match status" value="1"/>
</dbReference>
<comment type="caution">
    <text evidence="13">The sequence shown here is derived from an EMBL/GenBank/DDBJ whole genome shotgun (WGS) entry which is preliminary data.</text>
</comment>
<keyword evidence="13" id="KW-0449">Lipoprotein</keyword>
<evidence type="ECO:0000313" key="14">
    <source>
        <dbReference type="Proteomes" id="UP000528457"/>
    </source>
</evidence>
<dbReference type="GO" id="GO:0046872">
    <property type="term" value="F:metal ion binding"/>
    <property type="evidence" value="ECO:0007669"/>
    <property type="project" value="UniProtKB-KW"/>
</dbReference>
<dbReference type="InterPro" id="IPR024932">
    <property type="entry name" value="ApbE"/>
</dbReference>
<dbReference type="EC" id="2.7.1.180" evidence="3"/>
<dbReference type="InterPro" id="IPR003374">
    <property type="entry name" value="ApbE-like_sf"/>
</dbReference>
<dbReference type="Gene3D" id="3.10.520.10">
    <property type="entry name" value="ApbE-like domains"/>
    <property type="match status" value="1"/>
</dbReference>
<keyword evidence="12" id="KW-0732">Signal</keyword>
<name>A0A7X0MXC7_9GAMM</name>
<reference evidence="13 14" key="1">
    <citation type="submission" date="2020-08" db="EMBL/GenBank/DDBJ databases">
        <title>Genomic Encyclopedia of Type Strains, Phase IV (KMG-IV): sequencing the most valuable type-strain genomes for metagenomic binning, comparative biology and taxonomic classification.</title>
        <authorList>
            <person name="Goeker M."/>
        </authorList>
    </citation>
    <scope>NUCLEOTIDE SEQUENCE [LARGE SCALE GENOMIC DNA]</scope>
    <source>
        <strain evidence="13 14">DSM 22368</strain>
    </source>
</reference>
<evidence type="ECO:0000256" key="3">
    <source>
        <dbReference type="ARBA" id="ARBA00011955"/>
    </source>
</evidence>
<proteinExistence type="inferred from homology"/>
<evidence type="ECO:0000256" key="1">
    <source>
        <dbReference type="ARBA" id="ARBA00001946"/>
    </source>
</evidence>
<dbReference type="EMBL" id="JACHHT010000004">
    <property type="protein sequence ID" value="MBB6523591.1"/>
    <property type="molecule type" value="Genomic_DNA"/>
</dbReference>
<sequence>MKQFLTPLLSIGCLLNSGMMTAGIVDFHNDNVLGTSMHLRIDANDQEAKLAEQAALAEIHRLEKIYSSYDSESELMQIRRGVISTLSPEMHTMVSLCQQWQKELPMAFSCRLGSVIEAWNEAEKKQERPDRKAIRALARKALYSEYTLSDAEIPKDFSWEFSAIAKGYIIDQAIAQARKAAPAANALTLEIGGDIRQWQKPGSKAWAISLANPNQLDDSQQNSLGNIQLNNQAIAYSGHQARSRKIGRRQFSHILQARDGWPRDFPHSVVVIAPTATKADAIATALSTMDVDKALDWVEQTKQVEALLISEDGRQFASSAWHSSDHEDSKAELASANIRFALPKIRSGNYRKPYVALWIENKKRKVVKNLLLLGDSERWMSENSVWWRRQGRKTPTLLDVMARPTRRAGEYQLQWSGRDDFGKAVAAGQYQLIIEAAREHGGHEKISIPFELGKPIKQTEKGQKEIQYIELELRSPLVGNAEIAAN</sequence>
<dbReference type="Pfam" id="PF02424">
    <property type="entry name" value="ApbE"/>
    <property type="match status" value="1"/>
</dbReference>
<dbReference type="PANTHER" id="PTHR30040">
    <property type="entry name" value="THIAMINE BIOSYNTHESIS LIPOPROTEIN APBE"/>
    <property type="match status" value="1"/>
</dbReference>
<gene>
    <name evidence="13" type="ORF">HNR48_003905</name>
</gene>
<feature type="chain" id="PRO_5039945889" description="FAD:protein FMN transferase" evidence="12">
    <location>
        <begin position="23"/>
        <end position="486"/>
    </location>
</feature>
<comment type="cofactor">
    <cofactor evidence="1">
        <name>Mg(2+)</name>
        <dbReference type="ChEBI" id="CHEBI:18420"/>
    </cofactor>
</comment>
<keyword evidence="5" id="KW-0285">Flavoprotein</keyword>
<dbReference type="InterPro" id="IPR014469">
    <property type="entry name" value="DUF2271"/>
</dbReference>
<accession>A0A7X0MXC7</accession>
<evidence type="ECO:0000313" key="13">
    <source>
        <dbReference type="EMBL" id="MBB6523591.1"/>
    </source>
</evidence>
<evidence type="ECO:0000256" key="5">
    <source>
        <dbReference type="ARBA" id="ARBA00022630"/>
    </source>
</evidence>
<keyword evidence="14" id="KW-1185">Reference proteome</keyword>
<dbReference type="Pfam" id="PF10029">
    <property type="entry name" value="DUF2271"/>
    <property type="match status" value="1"/>
</dbReference>
<dbReference type="GO" id="GO:0016740">
    <property type="term" value="F:transferase activity"/>
    <property type="evidence" value="ECO:0007669"/>
    <property type="project" value="UniProtKB-KW"/>
</dbReference>
<dbReference type="RefSeq" id="WP_166843395.1">
    <property type="nucleotide sequence ID" value="NZ_JAAONY010000004.1"/>
</dbReference>
<organism evidence="13 14">
    <name type="scientific">Pseudoteredinibacter isoporae</name>
    <dbReference type="NCBI Taxonomy" id="570281"/>
    <lineage>
        <taxon>Bacteria</taxon>
        <taxon>Pseudomonadati</taxon>
        <taxon>Pseudomonadota</taxon>
        <taxon>Gammaproteobacteria</taxon>
        <taxon>Cellvibrionales</taxon>
        <taxon>Cellvibrionaceae</taxon>
        <taxon>Pseudoteredinibacter</taxon>
    </lineage>
</organism>
<evidence type="ECO:0000256" key="2">
    <source>
        <dbReference type="ARBA" id="ARBA00008282"/>
    </source>
</evidence>
<comment type="catalytic activity">
    <reaction evidence="11">
        <text>L-threonyl-[protein] + FAD = FMN-L-threonyl-[protein] + AMP + H(+)</text>
        <dbReference type="Rhea" id="RHEA:36847"/>
        <dbReference type="Rhea" id="RHEA-COMP:11060"/>
        <dbReference type="Rhea" id="RHEA-COMP:11061"/>
        <dbReference type="ChEBI" id="CHEBI:15378"/>
        <dbReference type="ChEBI" id="CHEBI:30013"/>
        <dbReference type="ChEBI" id="CHEBI:57692"/>
        <dbReference type="ChEBI" id="CHEBI:74257"/>
        <dbReference type="ChEBI" id="CHEBI:456215"/>
        <dbReference type="EC" id="2.7.1.180"/>
    </reaction>
</comment>
<feature type="signal peptide" evidence="12">
    <location>
        <begin position="1"/>
        <end position="22"/>
    </location>
</feature>
<evidence type="ECO:0000256" key="12">
    <source>
        <dbReference type="SAM" id="SignalP"/>
    </source>
</evidence>
<keyword evidence="8" id="KW-0274">FAD</keyword>
<dbReference type="InParanoid" id="A0A7X0MXC7"/>
<protein>
    <recommendedName>
        <fullName evidence="4">FAD:protein FMN transferase</fullName>
        <ecNumber evidence="3">2.7.1.180</ecNumber>
    </recommendedName>
    <alternativeName>
        <fullName evidence="10">Flavin transferase</fullName>
    </alternativeName>
</protein>
<dbReference type="Gene3D" id="2.60.40.4070">
    <property type="match status" value="1"/>
</dbReference>
<evidence type="ECO:0000256" key="11">
    <source>
        <dbReference type="ARBA" id="ARBA00048540"/>
    </source>
</evidence>
<dbReference type="AlphaFoldDB" id="A0A7X0MXC7"/>
<evidence type="ECO:0000256" key="7">
    <source>
        <dbReference type="ARBA" id="ARBA00022723"/>
    </source>
</evidence>
<dbReference type="PANTHER" id="PTHR30040:SF2">
    <property type="entry name" value="FAD:PROTEIN FMN TRANSFERASE"/>
    <property type="match status" value="1"/>
</dbReference>
<evidence type="ECO:0000256" key="4">
    <source>
        <dbReference type="ARBA" id="ARBA00016337"/>
    </source>
</evidence>
<keyword evidence="6" id="KW-0808">Transferase</keyword>
<evidence type="ECO:0000256" key="8">
    <source>
        <dbReference type="ARBA" id="ARBA00022827"/>
    </source>
</evidence>
<keyword evidence="9" id="KW-0460">Magnesium</keyword>
<evidence type="ECO:0000256" key="9">
    <source>
        <dbReference type="ARBA" id="ARBA00022842"/>
    </source>
</evidence>
<evidence type="ECO:0000256" key="6">
    <source>
        <dbReference type="ARBA" id="ARBA00022679"/>
    </source>
</evidence>
<comment type="similarity">
    <text evidence="2">Belongs to the ApbE family.</text>
</comment>
<dbReference type="Proteomes" id="UP000528457">
    <property type="component" value="Unassembled WGS sequence"/>
</dbReference>
<keyword evidence="7" id="KW-0479">Metal-binding</keyword>
<evidence type="ECO:0000256" key="10">
    <source>
        <dbReference type="ARBA" id="ARBA00031306"/>
    </source>
</evidence>